<dbReference type="SUPFAM" id="SSF55961">
    <property type="entry name" value="Bet v1-like"/>
    <property type="match status" value="1"/>
</dbReference>
<dbReference type="InterPro" id="IPR013538">
    <property type="entry name" value="ASHA1/2-like_C"/>
</dbReference>
<comment type="similarity">
    <text evidence="1">Belongs to the AHA1 family.</text>
</comment>
<dbReference type="RefSeq" id="WP_406636136.1">
    <property type="nucleotide sequence ID" value="NZ_CP148033.1"/>
</dbReference>
<evidence type="ECO:0000313" key="3">
    <source>
        <dbReference type="EMBL" id="WXK93632.1"/>
    </source>
</evidence>
<dbReference type="EMBL" id="CP148033">
    <property type="protein sequence ID" value="WXK93632.1"/>
    <property type="molecule type" value="Genomic_DNA"/>
</dbReference>
<dbReference type="Pfam" id="PF08327">
    <property type="entry name" value="AHSA1"/>
    <property type="match status" value="1"/>
</dbReference>
<proteinExistence type="inferred from homology"/>
<evidence type="ECO:0000256" key="1">
    <source>
        <dbReference type="ARBA" id="ARBA00006817"/>
    </source>
</evidence>
<organism evidence="3 4">
    <name type="scientific">Pseudarthrobacter quantipunctorum</name>
    <dbReference type="NCBI Taxonomy" id="3128980"/>
    <lineage>
        <taxon>Bacteria</taxon>
        <taxon>Bacillati</taxon>
        <taxon>Actinomycetota</taxon>
        <taxon>Actinomycetes</taxon>
        <taxon>Micrococcales</taxon>
        <taxon>Micrococcaceae</taxon>
        <taxon>Pseudarthrobacter</taxon>
    </lineage>
</organism>
<dbReference type="Gene3D" id="3.30.530.20">
    <property type="match status" value="1"/>
</dbReference>
<gene>
    <name evidence="3" type="ORF">WHH00_02175</name>
</gene>
<keyword evidence="4" id="KW-1185">Reference proteome</keyword>
<evidence type="ECO:0000259" key="2">
    <source>
        <dbReference type="Pfam" id="PF08327"/>
    </source>
</evidence>
<accession>A0ABZ2R8A6</accession>
<evidence type="ECO:0000313" key="4">
    <source>
        <dbReference type="Proteomes" id="UP001623384"/>
    </source>
</evidence>
<reference evidence="3 4" key="1">
    <citation type="submission" date="2024-03" db="EMBL/GenBank/DDBJ databases">
        <title>Rhodococcus navarretei sp. nov. and Pseudarthrobacter quantumdoti sp. nov., two new species with the ability to biosynthesize Quantum Dots isolated from soil samples at Union Glacier, Antarctica.</title>
        <authorList>
            <person name="Vargas M."/>
        </authorList>
    </citation>
    <scope>NUCLEOTIDE SEQUENCE [LARGE SCALE GENOMIC DNA]</scope>
    <source>
        <strain evidence="3 4">RC-2-3</strain>
    </source>
</reference>
<dbReference type="CDD" id="cd07814">
    <property type="entry name" value="SRPBCC_CalC_Aha1-like"/>
    <property type="match status" value="1"/>
</dbReference>
<sequence length="165" mass="18207">MSVTGTTKNLEALSFILTAEFDAGVERVWQLWEDPRQLERWWGPPTWPATFEKFDFEPGGRAGYYMTGPEGEKAGGWWSFTSIQPPARLEFDDGFADDNGAPVEAMGSTHVTVTLEESSGRTTMTVATIFESEEQMEQMVQMGMEEGMTGAVGQIDAILAEHANA</sequence>
<feature type="domain" description="Activator of Hsp90 ATPase homologue 1/2-like C-terminal" evidence="2">
    <location>
        <begin position="23"/>
        <end position="159"/>
    </location>
</feature>
<dbReference type="Proteomes" id="UP001623384">
    <property type="component" value="Chromosome"/>
</dbReference>
<protein>
    <submittedName>
        <fullName evidence="3">SRPBCC domain-containing protein</fullName>
    </submittedName>
</protein>
<dbReference type="InterPro" id="IPR023393">
    <property type="entry name" value="START-like_dom_sf"/>
</dbReference>
<name>A0ABZ2R8A6_9MICC</name>